<keyword evidence="4" id="KW-1185">Reference proteome</keyword>
<dbReference type="KEGG" id="nwr:E3U44_19025"/>
<reference evidence="3 4" key="1">
    <citation type="submission" date="2019-03" db="EMBL/GenBank/DDBJ databases">
        <title>The genome sequence of Nitrosococcus wardiae strain D1FHST reveals the archetypal metabolic capacity of ammonia-oxidizing Gammaproteobacteria.</title>
        <authorList>
            <person name="Wang L."/>
            <person name="Lim C.K."/>
            <person name="Hanson T.E."/>
            <person name="Dang H."/>
            <person name="Klotz M.G."/>
        </authorList>
    </citation>
    <scope>NUCLEOTIDE SEQUENCE [LARGE SCALE GENOMIC DNA]</scope>
    <source>
        <strain evidence="3 4">D1FHS</strain>
    </source>
</reference>
<keyword evidence="1" id="KW-0732">Signal</keyword>
<dbReference type="AlphaFoldDB" id="A0A4V1AWE7"/>
<sequence>MKKIIVFLCLFLPLTALADYHGRVVGISDGDTLTLLTSVKEQIKVRLSGADTPEGGQPYSRLLDGNCLVQSNDVGHDYV</sequence>
<evidence type="ECO:0000313" key="3">
    <source>
        <dbReference type="EMBL" id="QBQ56375.1"/>
    </source>
</evidence>
<dbReference type="Gene3D" id="2.40.50.90">
    <property type="match status" value="1"/>
</dbReference>
<evidence type="ECO:0000313" key="4">
    <source>
        <dbReference type="Proteomes" id="UP000294325"/>
    </source>
</evidence>
<name>A0A4V1AWE7_9GAMM</name>
<accession>A0A4V1AWE7</accession>
<protein>
    <recommendedName>
        <fullName evidence="5">Nuclease</fullName>
    </recommendedName>
</protein>
<dbReference type="InterPro" id="IPR035437">
    <property type="entry name" value="SNase_OB-fold_sf"/>
</dbReference>
<feature type="chain" id="PRO_5044609913" description="Nuclease" evidence="1">
    <location>
        <begin position="19"/>
        <end position="79"/>
    </location>
</feature>
<evidence type="ECO:0000313" key="2">
    <source>
        <dbReference type="EMBL" id="QBQ56357.1"/>
    </source>
</evidence>
<dbReference type="EMBL" id="CP038033">
    <property type="protein sequence ID" value="QBQ56357.1"/>
    <property type="molecule type" value="Genomic_DNA"/>
</dbReference>
<dbReference type="RefSeq" id="WP_134359595.1">
    <property type="nucleotide sequence ID" value="NZ_CP038033.1"/>
</dbReference>
<evidence type="ECO:0000256" key="1">
    <source>
        <dbReference type="SAM" id="SignalP"/>
    </source>
</evidence>
<evidence type="ECO:0008006" key="5">
    <source>
        <dbReference type="Google" id="ProtNLM"/>
    </source>
</evidence>
<feature type="signal peptide" evidence="1">
    <location>
        <begin position="1"/>
        <end position="18"/>
    </location>
</feature>
<dbReference type="SUPFAM" id="SSF50199">
    <property type="entry name" value="Staphylococcal nuclease"/>
    <property type="match status" value="1"/>
</dbReference>
<gene>
    <name evidence="2" type="ORF">E3U44_19025</name>
    <name evidence="3" type="ORF">E3U44_19115</name>
</gene>
<dbReference type="EMBL" id="CP038033">
    <property type="protein sequence ID" value="QBQ56375.1"/>
    <property type="molecule type" value="Genomic_DNA"/>
</dbReference>
<dbReference type="KEGG" id="nwr:E3U44_19115"/>
<proteinExistence type="predicted"/>
<organism evidence="3 4">
    <name type="scientific">Nitrosococcus wardiae</name>
    <dbReference type="NCBI Taxonomy" id="1814290"/>
    <lineage>
        <taxon>Bacteria</taxon>
        <taxon>Pseudomonadati</taxon>
        <taxon>Pseudomonadota</taxon>
        <taxon>Gammaproteobacteria</taxon>
        <taxon>Chromatiales</taxon>
        <taxon>Chromatiaceae</taxon>
        <taxon>Nitrosococcus</taxon>
    </lineage>
</organism>
<dbReference type="Proteomes" id="UP000294325">
    <property type="component" value="Chromosome"/>
</dbReference>
<dbReference type="OrthoDB" id="9805504at2"/>